<evidence type="ECO:0008006" key="3">
    <source>
        <dbReference type="Google" id="ProtNLM"/>
    </source>
</evidence>
<dbReference type="RefSeq" id="XP_005791203.1">
    <property type="nucleotide sequence ID" value="XM_005791146.1"/>
</dbReference>
<dbReference type="Proteomes" id="UP000013827">
    <property type="component" value="Unassembled WGS sequence"/>
</dbReference>
<dbReference type="GO" id="GO:0003700">
    <property type="term" value="F:DNA-binding transcription factor activity"/>
    <property type="evidence" value="ECO:0007669"/>
    <property type="project" value="InterPro"/>
</dbReference>
<accession>A0A0D3KSN9</accession>
<dbReference type="InterPro" id="IPR036955">
    <property type="entry name" value="AP2/ERF_dom_sf"/>
</dbReference>
<reference evidence="2" key="1">
    <citation type="journal article" date="2013" name="Nature">
        <title>Pan genome of the phytoplankton Emiliania underpins its global distribution.</title>
        <authorList>
            <person name="Read B.A."/>
            <person name="Kegel J."/>
            <person name="Klute M.J."/>
            <person name="Kuo A."/>
            <person name="Lefebvre S.C."/>
            <person name="Maumus F."/>
            <person name="Mayer C."/>
            <person name="Miller J."/>
            <person name="Monier A."/>
            <person name="Salamov A."/>
            <person name="Young J."/>
            <person name="Aguilar M."/>
            <person name="Claverie J.M."/>
            <person name="Frickenhaus S."/>
            <person name="Gonzalez K."/>
            <person name="Herman E.K."/>
            <person name="Lin Y.C."/>
            <person name="Napier J."/>
            <person name="Ogata H."/>
            <person name="Sarno A.F."/>
            <person name="Shmutz J."/>
            <person name="Schroeder D."/>
            <person name="de Vargas C."/>
            <person name="Verret F."/>
            <person name="von Dassow P."/>
            <person name="Valentin K."/>
            <person name="Van de Peer Y."/>
            <person name="Wheeler G."/>
            <person name="Dacks J.B."/>
            <person name="Delwiche C.F."/>
            <person name="Dyhrman S.T."/>
            <person name="Glockner G."/>
            <person name="John U."/>
            <person name="Richards T."/>
            <person name="Worden A.Z."/>
            <person name="Zhang X."/>
            <person name="Grigoriev I.V."/>
            <person name="Allen A.E."/>
            <person name="Bidle K."/>
            <person name="Borodovsky M."/>
            <person name="Bowler C."/>
            <person name="Brownlee C."/>
            <person name="Cock J.M."/>
            <person name="Elias M."/>
            <person name="Gladyshev V.N."/>
            <person name="Groth M."/>
            <person name="Guda C."/>
            <person name="Hadaegh A."/>
            <person name="Iglesias-Rodriguez M.D."/>
            <person name="Jenkins J."/>
            <person name="Jones B.M."/>
            <person name="Lawson T."/>
            <person name="Leese F."/>
            <person name="Lindquist E."/>
            <person name="Lobanov A."/>
            <person name="Lomsadze A."/>
            <person name="Malik S.B."/>
            <person name="Marsh M.E."/>
            <person name="Mackinder L."/>
            <person name="Mock T."/>
            <person name="Mueller-Roeber B."/>
            <person name="Pagarete A."/>
            <person name="Parker M."/>
            <person name="Probert I."/>
            <person name="Quesneville H."/>
            <person name="Raines C."/>
            <person name="Rensing S.A."/>
            <person name="Riano-Pachon D.M."/>
            <person name="Richier S."/>
            <person name="Rokitta S."/>
            <person name="Shiraiwa Y."/>
            <person name="Soanes D.M."/>
            <person name="van der Giezen M."/>
            <person name="Wahlund T.M."/>
            <person name="Williams B."/>
            <person name="Wilson W."/>
            <person name="Wolfe G."/>
            <person name="Wurch L.L."/>
        </authorList>
    </citation>
    <scope>NUCLEOTIDE SEQUENCE</scope>
</reference>
<organism evidence="1 2">
    <name type="scientific">Emiliania huxleyi (strain CCMP1516)</name>
    <dbReference type="NCBI Taxonomy" id="280463"/>
    <lineage>
        <taxon>Eukaryota</taxon>
        <taxon>Haptista</taxon>
        <taxon>Haptophyta</taxon>
        <taxon>Prymnesiophyceae</taxon>
        <taxon>Isochrysidales</taxon>
        <taxon>Noelaerhabdaceae</taxon>
        <taxon>Emiliania</taxon>
    </lineage>
</organism>
<evidence type="ECO:0000313" key="1">
    <source>
        <dbReference type="EnsemblProtists" id="EOD38774"/>
    </source>
</evidence>
<reference evidence="1" key="2">
    <citation type="submission" date="2024-10" db="UniProtKB">
        <authorList>
            <consortium name="EnsemblProtists"/>
        </authorList>
    </citation>
    <scope>IDENTIFICATION</scope>
</reference>
<dbReference type="eggNOG" id="ENOG502SBT9">
    <property type="taxonomic scope" value="Eukaryota"/>
</dbReference>
<sequence length="333" mass="35750">MLSIRKDNTTGYKKCDLLPPSSKKFKAQVRDGGKMVHLGYFDTAEEAATAYARSECGRADAAKLLQPHPAPTAAGLEAIRQAEREGLTLVTSGSTSTSYKGVTFYPKERGSKKYKLQAVSQAGREGLSLATSGSNSGYKGVTFCPKQKGSKKYQLSVWVGGRQVFLGMFATAEEAALARAAGPSEASSVEEEDGFDPADIADAAVRAGAAAICVAPPCDDEVKAEVESYSEEESEMEDDSSDAHCDHLPPSHIVAQGHNELAYKCWYAQLDAYSNAATVILAGERRRHSVDSRIAMRRTACPDARLGALLWCRRKVSGGTLPIVRRCPKPGSY</sequence>
<dbReference type="Gene3D" id="3.30.730.10">
    <property type="entry name" value="AP2/ERF domain"/>
    <property type="match status" value="2"/>
</dbReference>
<dbReference type="KEGG" id="ehx:EMIHUDRAFT_224184"/>
<dbReference type="EnsemblProtists" id="EOD38774">
    <property type="protein sequence ID" value="EOD38774"/>
    <property type="gene ID" value="EMIHUDRAFT_224184"/>
</dbReference>
<dbReference type="InterPro" id="IPR016177">
    <property type="entry name" value="DNA-bd_dom_sf"/>
</dbReference>
<dbReference type="AlphaFoldDB" id="A0A0D3KSN9"/>
<proteinExistence type="predicted"/>
<dbReference type="HOGENOM" id="CLU_835291_0_0_1"/>
<dbReference type="GeneID" id="17284045"/>
<evidence type="ECO:0000313" key="2">
    <source>
        <dbReference type="Proteomes" id="UP000013827"/>
    </source>
</evidence>
<dbReference type="GO" id="GO:0003677">
    <property type="term" value="F:DNA binding"/>
    <property type="evidence" value="ECO:0007669"/>
    <property type="project" value="InterPro"/>
</dbReference>
<protein>
    <recommendedName>
        <fullName evidence="3">AP2/ERF domain-containing protein</fullName>
    </recommendedName>
</protein>
<name>A0A0D3KSN9_EMIH1</name>
<dbReference type="PaxDb" id="2903-EOD38774"/>
<keyword evidence="2" id="KW-1185">Reference proteome</keyword>
<dbReference type="SUPFAM" id="SSF54171">
    <property type="entry name" value="DNA-binding domain"/>
    <property type="match status" value="2"/>
</dbReference>